<dbReference type="Proteomes" id="UP000006789">
    <property type="component" value="Unassembled WGS sequence"/>
</dbReference>
<feature type="non-terminal residue" evidence="1">
    <location>
        <position position="1"/>
    </location>
</feature>
<name>A0AAV3HFN4_ECOLX</name>
<organism evidence="1 2">
    <name type="scientific">Escherichia coli EC1870</name>
    <dbReference type="NCBI Taxonomy" id="1005554"/>
    <lineage>
        <taxon>Bacteria</taxon>
        <taxon>Pseudomonadati</taxon>
        <taxon>Pseudomonadota</taxon>
        <taxon>Gammaproteobacteria</taxon>
        <taxon>Enterobacterales</taxon>
        <taxon>Enterobacteriaceae</taxon>
        <taxon>Escherichia</taxon>
    </lineage>
</organism>
<dbReference type="EMBL" id="AMVG01000008">
    <property type="protein sequence ID" value="EKJ54366.1"/>
    <property type="molecule type" value="Genomic_DNA"/>
</dbReference>
<protein>
    <recommendedName>
        <fullName evidence="3">Transposase</fullName>
    </recommendedName>
</protein>
<gene>
    <name evidence="1" type="ORF">ECEC1870_6064</name>
</gene>
<evidence type="ECO:0000313" key="2">
    <source>
        <dbReference type="Proteomes" id="UP000006789"/>
    </source>
</evidence>
<sequence>LMETFTLLFNKLYCPGRILKHNKIATIKNRSFL</sequence>
<reference evidence="1 2" key="1">
    <citation type="submission" date="2012-06" db="EMBL/GenBank/DDBJ databases">
        <title>Genomic anatomy of Escherichia coli O157:H7 outbreaks.</title>
        <authorList>
            <person name="Eppinger M."/>
            <person name="Daugherty S."/>
            <person name="Agrawal S."/>
            <person name="Galens K."/>
            <person name="Tallon L."/>
            <person name="Shefchek K."/>
            <person name="Parankush S."/>
            <person name="Cebula T.A."/>
            <person name="Feng P."/>
            <person name="Soderlund R."/>
            <person name="Mammel M.K."/>
            <person name="DebRoy C."/>
            <person name="Dudley E.G."/>
            <person name="Tarr P.I."/>
            <person name="Fraser-Liggett C."/>
            <person name="Ravel J."/>
        </authorList>
    </citation>
    <scope>NUCLEOTIDE SEQUENCE [LARGE SCALE GENOMIC DNA]</scope>
    <source>
        <strain evidence="1 2">EC1870</strain>
    </source>
</reference>
<evidence type="ECO:0000313" key="1">
    <source>
        <dbReference type="EMBL" id="EKJ54366.1"/>
    </source>
</evidence>
<accession>A0AAV3HFN4</accession>
<comment type="caution">
    <text evidence="1">The sequence shown here is derived from an EMBL/GenBank/DDBJ whole genome shotgun (WGS) entry which is preliminary data.</text>
</comment>
<dbReference type="AlphaFoldDB" id="A0AAV3HFN4"/>
<proteinExistence type="predicted"/>
<evidence type="ECO:0008006" key="3">
    <source>
        <dbReference type="Google" id="ProtNLM"/>
    </source>
</evidence>